<dbReference type="GO" id="GO:0003735">
    <property type="term" value="F:structural constituent of ribosome"/>
    <property type="evidence" value="ECO:0007669"/>
    <property type="project" value="InterPro"/>
</dbReference>
<gene>
    <name evidence="3" type="ORF">K2173_004946</name>
</gene>
<dbReference type="EMBL" id="JAIWQS010000008">
    <property type="protein sequence ID" value="KAJ8898739.1"/>
    <property type="molecule type" value="Genomic_DNA"/>
</dbReference>
<dbReference type="PANTHER" id="PTHR17972">
    <property type="entry name" value="NUCLEOLAR RNA-ASSOCIATED PROTEIN"/>
    <property type="match status" value="1"/>
</dbReference>
<dbReference type="Pfam" id="PF17404">
    <property type="entry name" value="Nrap_D3"/>
    <property type="match status" value="1"/>
</dbReference>
<evidence type="ECO:0000313" key="3">
    <source>
        <dbReference type="EMBL" id="KAJ8898739.1"/>
    </source>
</evidence>
<dbReference type="GO" id="GO:0006409">
    <property type="term" value="P:tRNA export from nucleus"/>
    <property type="evidence" value="ECO:0007669"/>
    <property type="project" value="TreeGrafter"/>
</dbReference>
<dbReference type="GO" id="GO:0006412">
    <property type="term" value="P:translation"/>
    <property type="evidence" value="ECO:0007669"/>
    <property type="project" value="InterPro"/>
</dbReference>
<comment type="caution">
    <text evidence="3">The sequence shown here is derived from an EMBL/GenBank/DDBJ whole genome shotgun (WGS) entry which is preliminary data.</text>
</comment>
<keyword evidence="4" id="KW-1185">Reference proteome</keyword>
<dbReference type="InterPro" id="IPR005554">
    <property type="entry name" value="NOL6/Upt22"/>
</dbReference>
<dbReference type="InterPro" id="IPR002358">
    <property type="entry name" value="Ribosomal_uL6_CS"/>
</dbReference>
<dbReference type="GO" id="GO:0005840">
    <property type="term" value="C:ribosome"/>
    <property type="evidence" value="ECO:0007669"/>
    <property type="project" value="InterPro"/>
</dbReference>
<dbReference type="GO" id="GO:0019843">
    <property type="term" value="F:rRNA binding"/>
    <property type="evidence" value="ECO:0007669"/>
    <property type="project" value="InterPro"/>
</dbReference>
<keyword evidence="1" id="KW-0539">Nucleus</keyword>
<dbReference type="SUPFAM" id="SSF56053">
    <property type="entry name" value="Ribosomal protein L6"/>
    <property type="match status" value="1"/>
</dbReference>
<dbReference type="GO" id="GO:0034456">
    <property type="term" value="C:UTP-C complex"/>
    <property type="evidence" value="ECO:0007669"/>
    <property type="project" value="TreeGrafter"/>
</dbReference>
<protein>
    <recommendedName>
        <fullName evidence="2">Nrap protein domain-containing protein</fullName>
    </recommendedName>
</protein>
<dbReference type="Proteomes" id="UP001159364">
    <property type="component" value="Linkage Group LG08"/>
</dbReference>
<evidence type="ECO:0000256" key="1">
    <source>
        <dbReference type="RuleBase" id="RU364032"/>
    </source>
</evidence>
<accession>A0AAV8U8G5</accession>
<evidence type="ECO:0000259" key="2">
    <source>
        <dbReference type="Pfam" id="PF17404"/>
    </source>
</evidence>
<comment type="similarity">
    <text evidence="1">Belongs to the NRAP family.</text>
</comment>
<feature type="domain" description="Nrap protein" evidence="2">
    <location>
        <begin position="26"/>
        <end position="101"/>
    </location>
</feature>
<dbReference type="InterPro" id="IPR035368">
    <property type="entry name" value="Nrap_D3"/>
</dbReference>
<evidence type="ECO:0000313" key="4">
    <source>
        <dbReference type="Proteomes" id="UP001159364"/>
    </source>
</evidence>
<keyword evidence="1" id="KW-0694">RNA-binding</keyword>
<sequence>MAKVDFPAKYDYYLRLNFKGNSQGFSRLDKELMLVGISVSSLDKAFRVVDIGPDVENKGEVELRRFKDGKIAESTVWESEQWTKHLIMKSIIEYVLSRHLSLSNPNAVEIAHQLDFFILHGTKDPLTISTSLLGAFEVLSKRLREDILLKVYSVQPLDPVCSCKPPEVYKGKGIMYVDEVIKKKQGKKSK</sequence>
<proteinExistence type="inferred from homology"/>
<name>A0AAV8U8G5_9ROSI</name>
<reference evidence="3 4" key="1">
    <citation type="submission" date="2021-09" db="EMBL/GenBank/DDBJ databases">
        <title>Genomic insights and catalytic innovation underlie evolution of tropane alkaloids biosynthesis.</title>
        <authorList>
            <person name="Wang Y.-J."/>
            <person name="Tian T."/>
            <person name="Huang J.-P."/>
            <person name="Huang S.-X."/>
        </authorList>
    </citation>
    <scope>NUCLEOTIDE SEQUENCE [LARGE SCALE GENOMIC DNA]</scope>
    <source>
        <strain evidence="3">KIB-2018</strain>
        <tissue evidence="3">Leaf</tissue>
    </source>
</reference>
<dbReference type="GO" id="GO:0032040">
    <property type="term" value="C:small-subunit processome"/>
    <property type="evidence" value="ECO:0007669"/>
    <property type="project" value="TreeGrafter"/>
</dbReference>
<dbReference type="AlphaFoldDB" id="A0AAV8U8G5"/>
<comment type="subcellular location">
    <subcellularLocation>
        <location evidence="1">Nucleus</location>
        <location evidence="1">Nucleolus</location>
    </subcellularLocation>
</comment>
<dbReference type="GO" id="GO:0032545">
    <property type="term" value="C:CURI complex"/>
    <property type="evidence" value="ECO:0007669"/>
    <property type="project" value="TreeGrafter"/>
</dbReference>
<dbReference type="GO" id="GO:0006364">
    <property type="term" value="P:rRNA processing"/>
    <property type="evidence" value="ECO:0007669"/>
    <property type="project" value="TreeGrafter"/>
</dbReference>
<dbReference type="Gene3D" id="3.90.930.12">
    <property type="entry name" value="Ribosomal protein L6, alpha-beta domain"/>
    <property type="match status" value="1"/>
</dbReference>
<dbReference type="PANTHER" id="PTHR17972:SF0">
    <property type="entry name" value="NUCLEOLAR PROTEIN 6"/>
    <property type="match status" value="1"/>
</dbReference>
<dbReference type="PROSITE" id="PS00525">
    <property type="entry name" value="RIBOSOMAL_L6_1"/>
    <property type="match status" value="1"/>
</dbReference>
<organism evidence="3 4">
    <name type="scientific">Erythroxylum novogranatense</name>
    <dbReference type="NCBI Taxonomy" id="1862640"/>
    <lineage>
        <taxon>Eukaryota</taxon>
        <taxon>Viridiplantae</taxon>
        <taxon>Streptophyta</taxon>
        <taxon>Embryophyta</taxon>
        <taxon>Tracheophyta</taxon>
        <taxon>Spermatophyta</taxon>
        <taxon>Magnoliopsida</taxon>
        <taxon>eudicotyledons</taxon>
        <taxon>Gunneridae</taxon>
        <taxon>Pentapetalae</taxon>
        <taxon>rosids</taxon>
        <taxon>fabids</taxon>
        <taxon>Malpighiales</taxon>
        <taxon>Erythroxylaceae</taxon>
        <taxon>Erythroxylum</taxon>
    </lineage>
</organism>
<dbReference type="InterPro" id="IPR036789">
    <property type="entry name" value="Ribosomal_uL6-like_a/b-dom_sf"/>
</dbReference>